<dbReference type="Gene3D" id="3.40.50.300">
    <property type="entry name" value="P-loop containing nucleotide triphosphate hydrolases"/>
    <property type="match status" value="1"/>
</dbReference>
<dbReference type="Proteomes" id="UP001596004">
    <property type="component" value="Unassembled WGS sequence"/>
</dbReference>
<dbReference type="InterPro" id="IPR027417">
    <property type="entry name" value="P-loop_NTPase"/>
</dbReference>
<keyword evidence="4" id="KW-1185">Reference proteome</keyword>
<proteinExistence type="predicted"/>
<keyword evidence="2" id="KW-0067">ATP-binding</keyword>
<dbReference type="SUPFAM" id="SSF52540">
    <property type="entry name" value="P-loop containing nucleoside triphosphate hydrolases"/>
    <property type="match status" value="1"/>
</dbReference>
<dbReference type="InterPro" id="IPR050678">
    <property type="entry name" value="DNA_Partitioning_ATPase"/>
</dbReference>
<keyword evidence="1" id="KW-0547">Nucleotide-binding</keyword>
<evidence type="ECO:0000256" key="2">
    <source>
        <dbReference type="ARBA" id="ARBA00022840"/>
    </source>
</evidence>
<dbReference type="InterPro" id="IPR033756">
    <property type="entry name" value="YlxH/NBP35"/>
</dbReference>
<dbReference type="PANTHER" id="PTHR13696">
    <property type="entry name" value="P-LOOP CONTAINING NUCLEOSIDE TRIPHOSPHATE HYDROLASE"/>
    <property type="match status" value="1"/>
</dbReference>
<name>A0ABV9CC04_9ACTN</name>
<dbReference type="EMBL" id="JBHSFP010000002">
    <property type="protein sequence ID" value="MFC4530157.1"/>
    <property type="molecule type" value="Genomic_DNA"/>
</dbReference>
<dbReference type="PANTHER" id="PTHR13696:SF52">
    <property type="entry name" value="PARA FAMILY PROTEIN CT_582"/>
    <property type="match status" value="1"/>
</dbReference>
<protein>
    <submittedName>
        <fullName evidence="3">MinD/ParA family protein</fullName>
    </submittedName>
</protein>
<evidence type="ECO:0000313" key="3">
    <source>
        <dbReference type="EMBL" id="MFC4530157.1"/>
    </source>
</evidence>
<evidence type="ECO:0000256" key="1">
    <source>
        <dbReference type="ARBA" id="ARBA00022741"/>
    </source>
</evidence>
<comment type="caution">
    <text evidence="3">The sequence shown here is derived from an EMBL/GenBank/DDBJ whole genome shotgun (WGS) entry which is preliminary data.</text>
</comment>
<gene>
    <name evidence="3" type="ORF">ACFO60_05220</name>
</gene>
<sequence>MARVITMHSYRGGTGKSSTAANMALLFAAGGLRVGVLDTDIQSPAVDTIFGIAPDPSMCTFADYLVGRCEIEDAARPVAGKDLFVVPSRAGFTAINEIMTSGYDLGLLNEAVTRLVASLSLDVLIMDTHTGINTETVTAVAGSDAMVIVTRAHRLDLAGAAESVALADRLGCRQRVVVVNMVPAGTEDGELVPQVEQAYGLPVAAVLPYVPAMAGPAGDQIFVTADPGHALAAGYHDINAVVMSDTVCRLPS</sequence>
<evidence type="ECO:0000313" key="4">
    <source>
        <dbReference type="Proteomes" id="UP001596004"/>
    </source>
</evidence>
<dbReference type="Pfam" id="PF10609">
    <property type="entry name" value="ParA"/>
    <property type="match status" value="1"/>
</dbReference>
<reference evidence="4" key="1">
    <citation type="journal article" date="2019" name="Int. J. Syst. Evol. Microbiol.">
        <title>The Global Catalogue of Microorganisms (GCM) 10K type strain sequencing project: providing services to taxonomists for standard genome sequencing and annotation.</title>
        <authorList>
            <consortium name="The Broad Institute Genomics Platform"/>
            <consortium name="The Broad Institute Genome Sequencing Center for Infectious Disease"/>
            <person name="Wu L."/>
            <person name="Ma J."/>
        </authorList>
    </citation>
    <scope>NUCLEOTIDE SEQUENCE [LARGE SCALE GENOMIC DNA]</scope>
    <source>
        <strain evidence="4">CGMCC 4.7132</strain>
    </source>
</reference>
<accession>A0ABV9CC04</accession>
<dbReference type="RefSeq" id="WP_380837631.1">
    <property type="nucleotide sequence ID" value="NZ_JBHSFP010000002.1"/>
</dbReference>
<organism evidence="3 4">
    <name type="scientific">Sphaerisporangium dianthi</name>
    <dbReference type="NCBI Taxonomy" id="1436120"/>
    <lineage>
        <taxon>Bacteria</taxon>
        <taxon>Bacillati</taxon>
        <taxon>Actinomycetota</taxon>
        <taxon>Actinomycetes</taxon>
        <taxon>Streptosporangiales</taxon>
        <taxon>Streptosporangiaceae</taxon>
        <taxon>Sphaerisporangium</taxon>
    </lineage>
</organism>